<dbReference type="InterPro" id="IPR035929">
    <property type="entry name" value="CoaB-like_sf"/>
</dbReference>
<dbReference type="EMBL" id="LSSM01000792">
    <property type="protein sequence ID" value="OMJ27871.1"/>
    <property type="molecule type" value="Genomic_DNA"/>
</dbReference>
<sequence length="331" mass="37630">MNQNISKPQKSYEKQVRAGSLSPTSRLNAQESFFVDNSPPENIDEIIAGTQKFIQNNLANSRKIALITSGGTTVPLEKNTVRFIDNFSVGTRGAISAEYFIKNGYSVIFFHRKHSLQPFNRKYTKPQNGILDFLCVEPNNNISVKPAYKISFITDVECFNNAISDSRLFMPTFISLTDYLFGLRAISELLQKMNKNVIAYLASAVSDFYIPADKLAEHKIQSSDGQLTLVLIQVPKFLGNLANEWMPQAFLETDESILESKAIRSLDNYGHHAVIANMLHTRKEVVWIISNKDRKSNEIRLTPKQLSENFEIEELIIQYLISLHNRFLSEN</sequence>
<keyword evidence="3" id="KW-1185">Reference proteome</keyword>
<evidence type="ECO:0000313" key="3">
    <source>
        <dbReference type="Proteomes" id="UP000187429"/>
    </source>
</evidence>
<dbReference type="GO" id="GO:0016874">
    <property type="term" value="F:ligase activity"/>
    <property type="evidence" value="ECO:0007669"/>
    <property type="project" value="UniProtKB-KW"/>
</dbReference>
<name>A0A1R1YLS7_9FUNG</name>
<protein>
    <submittedName>
        <fullName evidence="2">Phosphopantothenate-cysteine ligase CAB2</fullName>
    </submittedName>
</protein>
<dbReference type="AlphaFoldDB" id="A0A1R1YLS7"/>
<dbReference type="OrthoDB" id="70224at2759"/>
<keyword evidence="2" id="KW-0436">Ligase</keyword>
<gene>
    <name evidence="2" type="ORF">AYI69_g2672</name>
</gene>
<dbReference type="Proteomes" id="UP000187429">
    <property type="component" value="Unassembled WGS sequence"/>
</dbReference>
<comment type="caution">
    <text evidence="2">The sequence shown here is derived from an EMBL/GenBank/DDBJ whole genome shotgun (WGS) entry which is preliminary data.</text>
</comment>
<evidence type="ECO:0000256" key="1">
    <source>
        <dbReference type="SAM" id="MobiDB-lite"/>
    </source>
</evidence>
<organism evidence="2 3">
    <name type="scientific">Smittium culicis</name>
    <dbReference type="NCBI Taxonomy" id="133412"/>
    <lineage>
        <taxon>Eukaryota</taxon>
        <taxon>Fungi</taxon>
        <taxon>Fungi incertae sedis</taxon>
        <taxon>Zoopagomycota</taxon>
        <taxon>Kickxellomycotina</taxon>
        <taxon>Harpellomycetes</taxon>
        <taxon>Harpellales</taxon>
        <taxon>Legeriomycetaceae</taxon>
        <taxon>Smittium</taxon>
    </lineage>
</organism>
<evidence type="ECO:0000313" key="2">
    <source>
        <dbReference type="EMBL" id="OMJ27871.1"/>
    </source>
</evidence>
<dbReference type="Gene3D" id="3.40.50.10300">
    <property type="entry name" value="CoaB-like"/>
    <property type="match status" value="1"/>
</dbReference>
<feature type="region of interest" description="Disordered" evidence="1">
    <location>
        <begin position="1"/>
        <end position="23"/>
    </location>
</feature>
<dbReference type="SUPFAM" id="SSF102645">
    <property type="entry name" value="CoaB-like"/>
    <property type="match status" value="1"/>
</dbReference>
<dbReference type="PANTHER" id="PTHR12290">
    <property type="entry name" value="CORNICHON-RELATED"/>
    <property type="match status" value="1"/>
</dbReference>
<accession>A0A1R1YLS7</accession>
<reference evidence="3" key="1">
    <citation type="submission" date="2017-01" db="EMBL/GenBank/DDBJ databases">
        <authorList>
            <person name="Wang Y."/>
            <person name="White M."/>
            <person name="Kvist S."/>
            <person name="Moncalvo J.-M."/>
        </authorList>
    </citation>
    <scope>NUCLEOTIDE SEQUENCE [LARGE SCALE GENOMIC DNA]</scope>
    <source>
        <strain evidence="3">ID-206-W2</strain>
    </source>
</reference>
<proteinExistence type="predicted"/>